<comment type="subcellular location">
    <subcellularLocation>
        <location evidence="4">Secreted</location>
        <location evidence="4">Extracellular space</location>
        <location evidence="4">Apoplast</location>
    </subcellularLocation>
</comment>
<evidence type="ECO:0000256" key="2">
    <source>
        <dbReference type="ARBA" id="ARBA00011738"/>
    </source>
</evidence>
<sequence length="181" mass="19470">MASSFHNLIFAFLFLLPHVFAVKNSGESENARLTHLHFYLHDTLSGPRPSAVRVAGLSPKNAMTTTSLGFGDIVVIDDPLTEGPSISSALVGRAQGFYVHASTEGIALEMVVNLVLLRGEYNGSTLAVVGRNAVLETTREFAVVGGSGSFRLARGWVVDKTYAVDPKTGDGIFEFDVYVQH</sequence>
<keyword evidence="3 4" id="KW-0964">Secreted</keyword>
<comment type="function">
    <text evidence="4">Dirigent proteins impart stereoselectivity on the phenoxy radical-coupling reaction, yielding optically active lignans from two molecules of coniferyl alcohol in the biosynthesis of lignans, flavonolignans, and alkaloids and thus plays a central role in plant secondary metabolism.</text>
</comment>
<evidence type="ECO:0000256" key="3">
    <source>
        <dbReference type="ARBA" id="ARBA00022525"/>
    </source>
</evidence>
<feature type="chain" id="PRO_5008444268" description="Dirigent protein" evidence="4">
    <location>
        <begin position="22"/>
        <end position="181"/>
    </location>
</feature>
<reference evidence="5 6" key="1">
    <citation type="journal article" date="2016" name="DNA Res.">
        <title>The draft genome of MD-2 pineapple using hybrid error correction of long reads.</title>
        <authorList>
            <person name="Redwan R.M."/>
            <person name="Saidin A."/>
            <person name="Kumar S.V."/>
        </authorList>
    </citation>
    <scope>NUCLEOTIDE SEQUENCE [LARGE SCALE GENOMIC DNA]</scope>
    <source>
        <strain evidence="6">cv. MD2</strain>
        <tissue evidence="5">Leaf</tissue>
    </source>
</reference>
<dbReference type="PANTHER" id="PTHR21495">
    <property type="entry name" value="NUCLEOPORIN-RELATED"/>
    <property type="match status" value="1"/>
</dbReference>
<comment type="similarity">
    <text evidence="1 4">Belongs to the plant dirigent protein family.</text>
</comment>
<evidence type="ECO:0000313" key="5">
    <source>
        <dbReference type="EMBL" id="OAY72589.1"/>
    </source>
</evidence>
<gene>
    <name evidence="5" type="ORF">ACMD2_10094</name>
</gene>
<dbReference type="EMBL" id="LSRQ01003043">
    <property type="protein sequence ID" value="OAY72589.1"/>
    <property type="molecule type" value="Genomic_DNA"/>
</dbReference>
<evidence type="ECO:0000256" key="4">
    <source>
        <dbReference type="RuleBase" id="RU363099"/>
    </source>
</evidence>
<keyword evidence="4" id="KW-0052">Apoplast</keyword>
<comment type="subunit">
    <text evidence="2 4">Homodimer.</text>
</comment>
<accession>A0A199V699</accession>
<dbReference type="Proteomes" id="UP000092600">
    <property type="component" value="Unassembled WGS sequence"/>
</dbReference>
<evidence type="ECO:0000256" key="1">
    <source>
        <dbReference type="ARBA" id="ARBA00010746"/>
    </source>
</evidence>
<feature type="signal peptide" evidence="4">
    <location>
        <begin position="1"/>
        <end position="21"/>
    </location>
</feature>
<dbReference type="InterPro" id="IPR044859">
    <property type="entry name" value="Allene_oxi_cyc_Dirigent"/>
</dbReference>
<dbReference type="AlphaFoldDB" id="A0A199V699"/>
<protein>
    <recommendedName>
        <fullName evidence="4">Dirigent protein</fullName>
    </recommendedName>
</protein>
<dbReference type="Gene3D" id="2.40.480.10">
    <property type="entry name" value="Allene oxide cyclase-like"/>
    <property type="match status" value="1"/>
</dbReference>
<keyword evidence="4" id="KW-0732">Signal</keyword>
<evidence type="ECO:0000313" key="6">
    <source>
        <dbReference type="Proteomes" id="UP000092600"/>
    </source>
</evidence>
<dbReference type="InterPro" id="IPR004265">
    <property type="entry name" value="Dirigent"/>
</dbReference>
<name>A0A199V699_ANACO</name>
<comment type="caution">
    <text evidence="5">The sequence shown here is derived from an EMBL/GenBank/DDBJ whole genome shotgun (WGS) entry which is preliminary data.</text>
</comment>
<dbReference type="Pfam" id="PF03018">
    <property type="entry name" value="Dirigent"/>
    <property type="match status" value="1"/>
</dbReference>
<proteinExistence type="inferred from homology"/>
<organism evidence="5 6">
    <name type="scientific">Ananas comosus</name>
    <name type="common">Pineapple</name>
    <name type="synonym">Ananas ananas</name>
    <dbReference type="NCBI Taxonomy" id="4615"/>
    <lineage>
        <taxon>Eukaryota</taxon>
        <taxon>Viridiplantae</taxon>
        <taxon>Streptophyta</taxon>
        <taxon>Embryophyta</taxon>
        <taxon>Tracheophyta</taxon>
        <taxon>Spermatophyta</taxon>
        <taxon>Magnoliopsida</taxon>
        <taxon>Liliopsida</taxon>
        <taxon>Poales</taxon>
        <taxon>Bromeliaceae</taxon>
        <taxon>Bromelioideae</taxon>
        <taxon>Ananas</taxon>
    </lineage>
</organism>
<dbReference type="GO" id="GO:0048046">
    <property type="term" value="C:apoplast"/>
    <property type="evidence" value="ECO:0007669"/>
    <property type="project" value="UniProtKB-SubCell"/>
</dbReference>
<dbReference type="GO" id="GO:0009699">
    <property type="term" value="P:phenylpropanoid biosynthetic process"/>
    <property type="evidence" value="ECO:0007669"/>
    <property type="project" value="UniProtKB-ARBA"/>
</dbReference>
<dbReference type="STRING" id="4615.A0A199V699"/>